<evidence type="ECO:0000313" key="2">
    <source>
        <dbReference type="Proteomes" id="UP000537204"/>
    </source>
</evidence>
<dbReference type="EMBL" id="JACHCE010000008">
    <property type="protein sequence ID" value="MBB5638440.1"/>
    <property type="molecule type" value="Genomic_DNA"/>
</dbReference>
<evidence type="ECO:0008006" key="3">
    <source>
        <dbReference type="Google" id="ProtNLM"/>
    </source>
</evidence>
<dbReference type="Proteomes" id="UP000537204">
    <property type="component" value="Unassembled WGS sequence"/>
</dbReference>
<dbReference type="Gene3D" id="2.180.10.10">
    <property type="entry name" value="RHS repeat-associated core"/>
    <property type="match status" value="1"/>
</dbReference>
<proteinExistence type="predicted"/>
<gene>
    <name evidence="1" type="ORF">HDE68_004369</name>
</gene>
<dbReference type="AlphaFoldDB" id="A0A7W9E270"/>
<dbReference type="RefSeq" id="WP_183884256.1">
    <property type="nucleotide sequence ID" value="NZ_JACHCE010000008.1"/>
</dbReference>
<organism evidence="1 2">
    <name type="scientific">Pedobacter cryoconitis</name>
    <dbReference type="NCBI Taxonomy" id="188932"/>
    <lineage>
        <taxon>Bacteria</taxon>
        <taxon>Pseudomonadati</taxon>
        <taxon>Bacteroidota</taxon>
        <taxon>Sphingobacteriia</taxon>
        <taxon>Sphingobacteriales</taxon>
        <taxon>Sphingobacteriaceae</taxon>
        <taxon>Pedobacter</taxon>
    </lineage>
</organism>
<dbReference type="PROSITE" id="PS51257">
    <property type="entry name" value="PROKAR_LIPOPROTEIN"/>
    <property type="match status" value="1"/>
</dbReference>
<dbReference type="CDD" id="cd12871">
    <property type="entry name" value="Bacuni_01323_like"/>
    <property type="match status" value="1"/>
</dbReference>
<comment type="caution">
    <text evidence="1">The sequence shown here is derived from an EMBL/GenBank/DDBJ whole genome shotgun (WGS) entry which is preliminary data.</text>
</comment>
<reference evidence="1 2" key="1">
    <citation type="submission" date="2020-08" db="EMBL/GenBank/DDBJ databases">
        <title>Genomic Encyclopedia of Type Strains, Phase IV (KMG-V): Genome sequencing to study the core and pangenomes of soil and plant-associated prokaryotes.</title>
        <authorList>
            <person name="Whitman W."/>
        </authorList>
    </citation>
    <scope>NUCLEOTIDE SEQUENCE [LARGE SCALE GENOMIC DNA]</scope>
    <source>
        <strain evidence="1 2">S3M1</strain>
    </source>
</reference>
<name>A0A7W9E270_9SPHI</name>
<protein>
    <recommendedName>
        <fullName evidence="3">YD repeat-containing protein</fullName>
    </recommendedName>
</protein>
<sequence>MNKKILTLSVVCMIFTLACKKGGSEPKGEQCQLMKTIAVRPPGILQFQTLYTYDEKGRVIKKDLNYNNEATTFNYTDQQIIEIKTTNIPGGITKTKRYTLDSEGRIIKLTIDNYTSEVNFSYDQYGYMIRRDFFQFGSITSSSHYTYKDGNLILITNDNIYSNDLYKTVIKYTNYIAINNLFNLPQAQNDVAMELWSFLGKGSKNLIADIMPEDGTITYYDYKIDQNNKVTNMTEQTRFQNGSYAQNEISYTYNCK</sequence>
<evidence type="ECO:0000313" key="1">
    <source>
        <dbReference type="EMBL" id="MBB5638440.1"/>
    </source>
</evidence>
<accession>A0A7W9E270</accession>